<gene>
    <name evidence="1" type="ORF">BGW36DRAFT_431144</name>
</gene>
<protein>
    <submittedName>
        <fullName evidence="1">Uncharacterized protein</fullName>
    </submittedName>
</protein>
<reference evidence="1" key="1">
    <citation type="submission" date="2021-12" db="EMBL/GenBank/DDBJ databases">
        <title>Convergent genome expansion in fungi linked to evolution of root-endophyte symbiosis.</title>
        <authorList>
            <consortium name="DOE Joint Genome Institute"/>
            <person name="Ke Y.-H."/>
            <person name="Bonito G."/>
            <person name="Liao H.-L."/>
            <person name="Looney B."/>
            <person name="Rojas-Flechas A."/>
            <person name="Nash J."/>
            <person name="Hameed K."/>
            <person name="Schadt C."/>
            <person name="Martin F."/>
            <person name="Crous P.W."/>
            <person name="Miettinen O."/>
            <person name="Magnuson J.K."/>
            <person name="Labbe J."/>
            <person name="Jacobson D."/>
            <person name="Doktycz M.J."/>
            <person name="Veneault-Fourrey C."/>
            <person name="Kuo A."/>
            <person name="Mondo S."/>
            <person name="Calhoun S."/>
            <person name="Riley R."/>
            <person name="Ohm R."/>
            <person name="LaButti K."/>
            <person name="Andreopoulos B."/>
            <person name="Pangilinan J."/>
            <person name="Nolan M."/>
            <person name="Tritt A."/>
            <person name="Clum A."/>
            <person name="Lipzen A."/>
            <person name="Daum C."/>
            <person name="Barry K."/>
            <person name="Grigoriev I.V."/>
            <person name="Vilgalys R."/>
        </authorList>
    </citation>
    <scope>NUCLEOTIDE SEQUENCE</scope>
    <source>
        <strain evidence="1">PMI_201</strain>
    </source>
</reference>
<dbReference type="GeneID" id="70251228"/>
<proteinExistence type="predicted"/>
<dbReference type="RefSeq" id="XP_046067899.1">
    <property type="nucleotide sequence ID" value="XM_046220941.1"/>
</dbReference>
<dbReference type="Proteomes" id="UP001201262">
    <property type="component" value="Unassembled WGS sequence"/>
</dbReference>
<accession>A0AAD4PWE0</accession>
<evidence type="ECO:0000313" key="1">
    <source>
        <dbReference type="EMBL" id="KAH8691902.1"/>
    </source>
</evidence>
<evidence type="ECO:0000313" key="2">
    <source>
        <dbReference type="Proteomes" id="UP001201262"/>
    </source>
</evidence>
<dbReference type="AlphaFoldDB" id="A0AAD4PWE0"/>
<sequence length="216" mass="24924">MVQDTSGFGLFPSDRHRILWNSIFENDTWLQQMIQIGGNPFLFGPELDKVALPEESRKQNYMTIHCGDKTTECDYDFGTFLNCLRRPYDNSGKGEIMLNRGIILNVSEIESPEDPLQLDNEWLIRLFPKGDTQALPQYSFYKSNRIYTLLPFYITAVGGPPYNTDILKYGYAITIPHGKETWHVIFQSSQNKHEVEFDCETSGRLLWMKVKQAPLG</sequence>
<organism evidence="1 2">
    <name type="scientific">Talaromyces proteolyticus</name>
    <dbReference type="NCBI Taxonomy" id="1131652"/>
    <lineage>
        <taxon>Eukaryota</taxon>
        <taxon>Fungi</taxon>
        <taxon>Dikarya</taxon>
        <taxon>Ascomycota</taxon>
        <taxon>Pezizomycotina</taxon>
        <taxon>Eurotiomycetes</taxon>
        <taxon>Eurotiomycetidae</taxon>
        <taxon>Eurotiales</taxon>
        <taxon>Trichocomaceae</taxon>
        <taxon>Talaromyces</taxon>
        <taxon>Talaromyces sect. Bacilispori</taxon>
    </lineage>
</organism>
<name>A0AAD4PWE0_9EURO</name>
<keyword evidence="2" id="KW-1185">Reference proteome</keyword>
<comment type="caution">
    <text evidence="1">The sequence shown here is derived from an EMBL/GenBank/DDBJ whole genome shotgun (WGS) entry which is preliminary data.</text>
</comment>
<dbReference type="EMBL" id="JAJTJA010000011">
    <property type="protein sequence ID" value="KAH8691902.1"/>
    <property type="molecule type" value="Genomic_DNA"/>
</dbReference>